<dbReference type="EMBL" id="WOCE01000021">
    <property type="protein sequence ID" value="KAE9589999.1"/>
    <property type="molecule type" value="Genomic_DNA"/>
</dbReference>
<evidence type="ECO:0000256" key="1">
    <source>
        <dbReference type="SAM" id="SignalP"/>
    </source>
</evidence>
<organism evidence="2 3">
    <name type="scientific">Lupinus albus</name>
    <name type="common">White lupine</name>
    <name type="synonym">Lupinus termis</name>
    <dbReference type="NCBI Taxonomy" id="3870"/>
    <lineage>
        <taxon>Eukaryota</taxon>
        <taxon>Viridiplantae</taxon>
        <taxon>Streptophyta</taxon>
        <taxon>Embryophyta</taxon>
        <taxon>Tracheophyta</taxon>
        <taxon>Spermatophyta</taxon>
        <taxon>Magnoliopsida</taxon>
        <taxon>eudicotyledons</taxon>
        <taxon>Gunneridae</taxon>
        <taxon>Pentapetalae</taxon>
        <taxon>rosids</taxon>
        <taxon>fabids</taxon>
        <taxon>Fabales</taxon>
        <taxon>Fabaceae</taxon>
        <taxon>Papilionoideae</taxon>
        <taxon>50 kb inversion clade</taxon>
        <taxon>genistoids sensu lato</taxon>
        <taxon>core genistoids</taxon>
        <taxon>Genisteae</taxon>
        <taxon>Lupinus</taxon>
    </lineage>
</organism>
<name>A0A6A4NRJ7_LUPAL</name>
<sequence>MLHTHHSHLQFIMFSLFFTFTNPIHNSSSFFSYYSSSFSFLHFSSLFERCSFWFIFTQKNNRCKISLIVLHLKDGVIVSILIFI</sequence>
<feature type="chain" id="PRO_5025451059" evidence="1">
    <location>
        <begin position="24"/>
        <end position="84"/>
    </location>
</feature>
<evidence type="ECO:0000313" key="3">
    <source>
        <dbReference type="Proteomes" id="UP000447434"/>
    </source>
</evidence>
<proteinExistence type="predicted"/>
<protein>
    <submittedName>
        <fullName evidence="2">Uncharacterized protein</fullName>
    </submittedName>
</protein>
<gene>
    <name evidence="2" type="ORF">Lalb_Chr21g0314891</name>
</gene>
<comment type="caution">
    <text evidence="2">The sequence shown here is derived from an EMBL/GenBank/DDBJ whole genome shotgun (WGS) entry which is preliminary data.</text>
</comment>
<accession>A0A6A4NRJ7</accession>
<keyword evidence="3" id="KW-1185">Reference proteome</keyword>
<dbReference type="Proteomes" id="UP000447434">
    <property type="component" value="Chromosome 21"/>
</dbReference>
<reference evidence="3" key="1">
    <citation type="journal article" date="2020" name="Nat. Commun.">
        <title>Genome sequence of the cluster root forming white lupin.</title>
        <authorList>
            <person name="Hufnagel B."/>
            <person name="Marques A."/>
            <person name="Soriano A."/>
            <person name="Marques L."/>
            <person name="Divol F."/>
            <person name="Doumas P."/>
            <person name="Sallet E."/>
            <person name="Mancinotti D."/>
            <person name="Carrere S."/>
            <person name="Marande W."/>
            <person name="Arribat S."/>
            <person name="Keller J."/>
            <person name="Huneau C."/>
            <person name="Blein T."/>
            <person name="Aime D."/>
            <person name="Laguerre M."/>
            <person name="Taylor J."/>
            <person name="Schubert V."/>
            <person name="Nelson M."/>
            <person name="Geu-Flores F."/>
            <person name="Crespi M."/>
            <person name="Gallardo-Guerrero K."/>
            <person name="Delaux P.-M."/>
            <person name="Salse J."/>
            <person name="Berges H."/>
            <person name="Guyot R."/>
            <person name="Gouzy J."/>
            <person name="Peret B."/>
        </authorList>
    </citation>
    <scope>NUCLEOTIDE SEQUENCE [LARGE SCALE GENOMIC DNA]</scope>
    <source>
        <strain evidence="3">cv. Amiga</strain>
    </source>
</reference>
<feature type="signal peptide" evidence="1">
    <location>
        <begin position="1"/>
        <end position="23"/>
    </location>
</feature>
<dbReference type="AlphaFoldDB" id="A0A6A4NRJ7"/>
<keyword evidence="1" id="KW-0732">Signal</keyword>
<evidence type="ECO:0000313" key="2">
    <source>
        <dbReference type="EMBL" id="KAE9589999.1"/>
    </source>
</evidence>